<organism evidence="1">
    <name type="scientific">marine sediment metagenome</name>
    <dbReference type="NCBI Taxonomy" id="412755"/>
    <lineage>
        <taxon>unclassified sequences</taxon>
        <taxon>metagenomes</taxon>
        <taxon>ecological metagenomes</taxon>
    </lineage>
</organism>
<reference evidence="1" key="1">
    <citation type="journal article" date="2014" name="Front. Microbiol.">
        <title>High frequency of phylogenetically diverse reductive dehalogenase-homologous genes in deep subseafloor sedimentary metagenomes.</title>
        <authorList>
            <person name="Kawai M."/>
            <person name="Futagami T."/>
            <person name="Toyoda A."/>
            <person name="Takaki Y."/>
            <person name="Nishi S."/>
            <person name="Hori S."/>
            <person name="Arai W."/>
            <person name="Tsubouchi T."/>
            <person name="Morono Y."/>
            <person name="Uchiyama I."/>
            <person name="Ito T."/>
            <person name="Fujiyama A."/>
            <person name="Inagaki F."/>
            <person name="Takami H."/>
        </authorList>
    </citation>
    <scope>NUCLEOTIDE SEQUENCE</scope>
    <source>
        <strain evidence="1">Expedition CK06-06</strain>
    </source>
</reference>
<dbReference type="EMBL" id="BART01006761">
    <property type="protein sequence ID" value="GAG69326.1"/>
    <property type="molecule type" value="Genomic_DNA"/>
</dbReference>
<proteinExistence type="predicted"/>
<accession>X1BBG1</accession>
<comment type="caution">
    <text evidence="1">The sequence shown here is derived from an EMBL/GenBank/DDBJ whole genome shotgun (WGS) entry which is preliminary data.</text>
</comment>
<sequence>DGKAFDSDCFQKLVFRIDQERDDMLVELFKNIDDSSIREINELKWRELEYCLNYTSWTAIAAKLDLKKEFANCK</sequence>
<feature type="non-terminal residue" evidence="1">
    <location>
        <position position="1"/>
    </location>
</feature>
<dbReference type="AlphaFoldDB" id="X1BBG1"/>
<name>X1BBG1_9ZZZZ</name>
<evidence type="ECO:0000313" key="1">
    <source>
        <dbReference type="EMBL" id="GAG69326.1"/>
    </source>
</evidence>
<protein>
    <submittedName>
        <fullName evidence="1">Uncharacterized protein</fullName>
    </submittedName>
</protein>
<gene>
    <name evidence="1" type="ORF">S01H4_15425</name>
</gene>